<dbReference type="GO" id="GO:0004853">
    <property type="term" value="F:uroporphyrinogen decarboxylase activity"/>
    <property type="evidence" value="ECO:0007669"/>
    <property type="project" value="InterPro"/>
</dbReference>
<dbReference type="EMBL" id="CP058561">
    <property type="protein sequence ID" value="QUH31211.1"/>
    <property type="molecule type" value="Genomic_DNA"/>
</dbReference>
<dbReference type="KEGG" id="vgu:HYG85_20705"/>
<dbReference type="Proteomes" id="UP000677305">
    <property type="component" value="Chromosome"/>
</dbReference>
<dbReference type="PANTHER" id="PTHR47099">
    <property type="entry name" value="METHYLCOBAMIDE:COM METHYLTRANSFERASE MTBA"/>
    <property type="match status" value="1"/>
</dbReference>
<dbReference type="SUPFAM" id="SSF51726">
    <property type="entry name" value="UROD/MetE-like"/>
    <property type="match status" value="1"/>
</dbReference>
<evidence type="ECO:0000313" key="3">
    <source>
        <dbReference type="Proteomes" id="UP000677305"/>
    </source>
</evidence>
<proteinExistence type="predicted"/>
<keyword evidence="3" id="KW-1185">Reference proteome</keyword>
<evidence type="ECO:0000259" key="1">
    <source>
        <dbReference type="Pfam" id="PF01208"/>
    </source>
</evidence>
<organism evidence="2 3">
    <name type="scientific">Vallitalea guaymasensis</name>
    <dbReference type="NCBI Taxonomy" id="1185412"/>
    <lineage>
        <taxon>Bacteria</taxon>
        <taxon>Bacillati</taxon>
        <taxon>Bacillota</taxon>
        <taxon>Clostridia</taxon>
        <taxon>Lachnospirales</taxon>
        <taxon>Vallitaleaceae</taxon>
        <taxon>Vallitalea</taxon>
    </lineage>
</organism>
<dbReference type="Gene3D" id="3.20.20.210">
    <property type="match status" value="1"/>
</dbReference>
<dbReference type="InterPro" id="IPR000257">
    <property type="entry name" value="Uroporphyrinogen_deCOase"/>
</dbReference>
<gene>
    <name evidence="2" type="ORF">HYG85_20705</name>
</gene>
<dbReference type="Pfam" id="PF01208">
    <property type="entry name" value="URO-D"/>
    <property type="match status" value="1"/>
</dbReference>
<dbReference type="InterPro" id="IPR052024">
    <property type="entry name" value="Methanogen_methyltrans"/>
</dbReference>
<dbReference type="PANTHER" id="PTHR47099:SF1">
    <property type="entry name" value="METHYLCOBAMIDE:COM METHYLTRANSFERASE MTBA"/>
    <property type="match status" value="1"/>
</dbReference>
<dbReference type="RefSeq" id="WP_212691281.1">
    <property type="nucleotide sequence ID" value="NZ_CP058561.1"/>
</dbReference>
<dbReference type="GO" id="GO:0006779">
    <property type="term" value="P:porphyrin-containing compound biosynthetic process"/>
    <property type="evidence" value="ECO:0007669"/>
    <property type="project" value="InterPro"/>
</dbReference>
<name>A0A8J8SE73_9FIRM</name>
<dbReference type="AlphaFoldDB" id="A0A8J8SE73"/>
<protein>
    <recommendedName>
        <fullName evidence="1">Uroporphyrinogen decarboxylase (URO-D) domain-containing protein</fullName>
    </recommendedName>
</protein>
<feature type="domain" description="Uroporphyrinogen decarboxylase (URO-D)" evidence="1">
    <location>
        <begin position="94"/>
        <end position="336"/>
    </location>
</feature>
<dbReference type="InterPro" id="IPR038071">
    <property type="entry name" value="UROD/MetE-like_sf"/>
</dbReference>
<accession>A0A8J8SE73</accession>
<sequence>MTGKERIRATFNREKTDRNPFWKGNPTIETEKIVCEYFGIPTGDQILLSEKFNDDFVWLPAGMAWKHPSGEGMFEAVIGHRETLSEGGKYADIKLEDVDKIPWPDPKYLDVDEYIKIITRANEKGLAVFGGMWSPFFHLVCDFFGMENYFIKMYTEPEVVEAVTDRIVNFYLEANKRIFEACKDKDILFGFFFGNDFGSQLDLLISPDMFRTFVLPSFKKLVSLGKEYDLKVMLHSCGSIYKVIPDLISTGMDALHPLQAKAKGMSAEELAKYKDDIIFVGGVDTQDLLPNASPEDIINEVKRLKKIFGDGFVVSPSHEALQSDVPLENILALKEVSTEM</sequence>
<evidence type="ECO:0000313" key="2">
    <source>
        <dbReference type="EMBL" id="QUH31211.1"/>
    </source>
</evidence>
<reference evidence="2 3" key="1">
    <citation type="submission" date="2020-07" db="EMBL/GenBank/DDBJ databases">
        <title>Vallitalea guaymasensis genome.</title>
        <authorList>
            <person name="Postec A."/>
        </authorList>
    </citation>
    <scope>NUCLEOTIDE SEQUENCE [LARGE SCALE GENOMIC DNA]</scope>
    <source>
        <strain evidence="2 3">Ra1766G1</strain>
    </source>
</reference>